<accession>A0A1H8AIP7</accession>
<evidence type="ECO:0000313" key="4">
    <source>
        <dbReference type="EMBL" id="SEM70413.1"/>
    </source>
</evidence>
<name>A0A1H8AIP7_9SPHN</name>
<proteinExistence type="inferred from homology"/>
<dbReference type="Gene3D" id="3.40.50.720">
    <property type="entry name" value="NAD(P)-binding Rossmann-like Domain"/>
    <property type="match status" value="1"/>
</dbReference>
<evidence type="ECO:0000256" key="2">
    <source>
        <dbReference type="ARBA" id="ARBA00023002"/>
    </source>
</evidence>
<evidence type="ECO:0000256" key="3">
    <source>
        <dbReference type="RuleBase" id="RU000363"/>
    </source>
</evidence>
<evidence type="ECO:0000256" key="1">
    <source>
        <dbReference type="ARBA" id="ARBA00006484"/>
    </source>
</evidence>
<dbReference type="InterPro" id="IPR002347">
    <property type="entry name" value="SDR_fam"/>
</dbReference>
<sequence length="262" mass="27514">MMSAFGQAGWVPDTVLVTGASAGFGIAIARRFAGAGARVVATARRLDRLEALVAELGAGRVLPLAFDVADRDAMTAALATLPPEFAGVDCLVNNAGLALGLGKAAEADPDDWDRMIDTNCRGLVQMTRALLPGMIARGRGHVVNLGSVAGTYPYPGGHVYGATKAFVHQFSLNLRSDLIGTPVRVTCVEPGLCGGTEFSQVRFGGDRDKADAVYRGTEPLSADDVVEAVFWVATLPAHVNINTIEMMPVAQSFAPFQVNRDA</sequence>
<dbReference type="PROSITE" id="PS00061">
    <property type="entry name" value="ADH_SHORT"/>
    <property type="match status" value="1"/>
</dbReference>
<dbReference type="PANTHER" id="PTHR42901:SF1">
    <property type="entry name" value="ALCOHOL DEHYDROGENASE"/>
    <property type="match status" value="1"/>
</dbReference>
<keyword evidence="2" id="KW-0560">Oxidoreductase</keyword>
<dbReference type="RefSeq" id="WP_244501389.1">
    <property type="nucleotide sequence ID" value="NZ_FOCF01000002.1"/>
</dbReference>
<dbReference type="Pfam" id="PF00106">
    <property type="entry name" value="adh_short"/>
    <property type="match status" value="1"/>
</dbReference>
<reference evidence="5" key="1">
    <citation type="submission" date="2016-10" db="EMBL/GenBank/DDBJ databases">
        <authorList>
            <person name="Varghese N."/>
            <person name="Submissions S."/>
        </authorList>
    </citation>
    <scope>NUCLEOTIDE SEQUENCE [LARGE SCALE GENOMIC DNA]</scope>
    <source>
        <strain evidence="5">S6-262</strain>
    </source>
</reference>
<dbReference type="PANTHER" id="PTHR42901">
    <property type="entry name" value="ALCOHOL DEHYDROGENASE"/>
    <property type="match status" value="1"/>
</dbReference>
<protein>
    <submittedName>
        <fullName evidence="4">3-hydroxy acid dehydrogenase / malonic semialdehyde reductase</fullName>
    </submittedName>
</protein>
<dbReference type="AlphaFoldDB" id="A0A1H8AIP7"/>
<keyword evidence="5" id="KW-1185">Reference proteome</keyword>
<dbReference type="CDD" id="cd05346">
    <property type="entry name" value="SDR_c5"/>
    <property type="match status" value="1"/>
</dbReference>
<evidence type="ECO:0000313" key="5">
    <source>
        <dbReference type="Proteomes" id="UP000199206"/>
    </source>
</evidence>
<dbReference type="STRING" id="1166340.SAMN05192583_0924"/>
<dbReference type="PRINTS" id="PR00080">
    <property type="entry name" value="SDRFAMILY"/>
</dbReference>
<comment type="similarity">
    <text evidence="1 3">Belongs to the short-chain dehydrogenases/reductases (SDR) family.</text>
</comment>
<organism evidence="4 5">
    <name type="scientific">Sphingomonas gellani</name>
    <dbReference type="NCBI Taxonomy" id="1166340"/>
    <lineage>
        <taxon>Bacteria</taxon>
        <taxon>Pseudomonadati</taxon>
        <taxon>Pseudomonadota</taxon>
        <taxon>Alphaproteobacteria</taxon>
        <taxon>Sphingomonadales</taxon>
        <taxon>Sphingomonadaceae</taxon>
        <taxon>Sphingomonas</taxon>
    </lineage>
</organism>
<gene>
    <name evidence="4" type="ORF">SAMN05192583_0924</name>
</gene>
<dbReference type="FunFam" id="3.40.50.720:FF:000047">
    <property type="entry name" value="NADP-dependent L-serine/L-allo-threonine dehydrogenase"/>
    <property type="match status" value="1"/>
</dbReference>
<dbReference type="GO" id="GO:0016616">
    <property type="term" value="F:oxidoreductase activity, acting on the CH-OH group of donors, NAD or NADP as acceptor"/>
    <property type="evidence" value="ECO:0007669"/>
    <property type="project" value="UniProtKB-ARBA"/>
</dbReference>
<dbReference type="Proteomes" id="UP000199206">
    <property type="component" value="Unassembled WGS sequence"/>
</dbReference>
<dbReference type="SUPFAM" id="SSF51735">
    <property type="entry name" value="NAD(P)-binding Rossmann-fold domains"/>
    <property type="match status" value="1"/>
</dbReference>
<dbReference type="PRINTS" id="PR00081">
    <property type="entry name" value="GDHRDH"/>
</dbReference>
<dbReference type="EMBL" id="FOCF01000002">
    <property type="protein sequence ID" value="SEM70413.1"/>
    <property type="molecule type" value="Genomic_DNA"/>
</dbReference>
<dbReference type="InterPro" id="IPR036291">
    <property type="entry name" value="NAD(P)-bd_dom_sf"/>
</dbReference>
<dbReference type="InterPro" id="IPR020904">
    <property type="entry name" value="Sc_DH/Rdtase_CS"/>
</dbReference>